<feature type="binding site" evidence="17">
    <location>
        <position position="72"/>
    </location>
    <ligand>
        <name>ATP</name>
        <dbReference type="ChEBI" id="CHEBI:30616"/>
    </ligand>
</feature>
<evidence type="ECO:0000256" key="15">
    <source>
        <dbReference type="PIRSR" id="PIRSR600829-1"/>
    </source>
</evidence>
<evidence type="ECO:0000256" key="17">
    <source>
        <dbReference type="PIRSR" id="PIRSR600829-3"/>
    </source>
</evidence>
<dbReference type="Pfam" id="PF01219">
    <property type="entry name" value="DAGK_prokar"/>
    <property type="match status" value="1"/>
</dbReference>
<keyword evidence="4" id="KW-0444">Lipid biosynthesis</keyword>
<dbReference type="Gene3D" id="1.10.287.3610">
    <property type="match status" value="1"/>
</dbReference>
<organism evidence="20 21">
    <name type="scientific">Azotobacter chroococcum NCIMB 8003</name>
    <dbReference type="NCBI Taxonomy" id="1328314"/>
    <lineage>
        <taxon>Bacteria</taxon>
        <taxon>Pseudomonadati</taxon>
        <taxon>Pseudomonadota</taxon>
        <taxon>Gammaproteobacteria</taxon>
        <taxon>Pseudomonadales</taxon>
        <taxon>Pseudomonadaceae</taxon>
        <taxon>Azotobacter</taxon>
    </lineage>
</organism>
<comment type="subcellular location">
    <subcellularLocation>
        <location evidence="1">Cell membrane</location>
        <topology evidence="1">Multi-pass membrane protein</topology>
    </subcellularLocation>
</comment>
<feature type="active site" description="Proton acceptor" evidence="15">
    <location>
        <position position="65"/>
    </location>
</feature>
<dbReference type="Proteomes" id="UP000068210">
    <property type="component" value="Chromosome"/>
</dbReference>
<keyword evidence="14" id="KW-1208">Phospholipid metabolism</keyword>
<evidence type="ECO:0000256" key="10">
    <source>
        <dbReference type="ARBA" id="ARBA00022989"/>
    </source>
</evidence>
<dbReference type="InterPro" id="IPR000829">
    <property type="entry name" value="DAGK"/>
</dbReference>
<keyword evidence="5" id="KW-0808">Transferase</keyword>
<dbReference type="RefSeq" id="WP_039801612.1">
    <property type="nucleotide sequence ID" value="NZ_CP010415.1"/>
</dbReference>
<evidence type="ECO:0000256" key="11">
    <source>
        <dbReference type="ARBA" id="ARBA00023098"/>
    </source>
</evidence>
<evidence type="ECO:0000256" key="16">
    <source>
        <dbReference type="PIRSR" id="PIRSR600829-2"/>
    </source>
</evidence>
<gene>
    <name evidence="20" type="ORF">Achr_5260</name>
</gene>
<comment type="similarity">
    <text evidence="2">Belongs to the bacterial diacylglycerol kinase family.</text>
</comment>
<keyword evidence="18" id="KW-0479">Metal-binding</keyword>
<dbReference type="HOGENOM" id="CLU_112343_2_2_6"/>
<evidence type="ECO:0000256" key="12">
    <source>
        <dbReference type="ARBA" id="ARBA00023136"/>
    </source>
</evidence>
<keyword evidence="8 20" id="KW-0418">Kinase</keyword>
<dbReference type="GO" id="GO:0005524">
    <property type="term" value="F:ATP binding"/>
    <property type="evidence" value="ECO:0007669"/>
    <property type="project" value="UniProtKB-KW"/>
</dbReference>
<evidence type="ECO:0000256" key="2">
    <source>
        <dbReference type="ARBA" id="ARBA00005967"/>
    </source>
</evidence>
<feature type="binding site" evidence="17">
    <location>
        <position position="24"/>
    </location>
    <ligand>
        <name>ATP</name>
        <dbReference type="ChEBI" id="CHEBI:30616"/>
    </ligand>
</feature>
<evidence type="ECO:0000256" key="13">
    <source>
        <dbReference type="ARBA" id="ARBA00023209"/>
    </source>
</evidence>
<dbReference type="GO" id="GO:0008654">
    <property type="term" value="P:phospholipid biosynthetic process"/>
    <property type="evidence" value="ECO:0007669"/>
    <property type="project" value="UniProtKB-KW"/>
</dbReference>
<keyword evidence="11" id="KW-0443">Lipid metabolism</keyword>
<keyword evidence="6 19" id="KW-0812">Transmembrane</keyword>
<evidence type="ECO:0000256" key="18">
    <source>
        <dbReference type="PIRSR" id="PIRSR600829-4"/>
    </source>
</evidence>
<keyword evidence="21" id="KW-1185">Reference proteome</keyword>
<dbReference type="KEGG" id="acx:Achr_5260"/>
<evidence type="ECO:0000313" key="21">
    <source>
        <dbReference type="Proteomes" id="UP000068210"/>
    </source>
</evidence>
<keyword evidence="18" id="KW-0460">Magnesium</keyword>
<evidence type="ECO:0000256" key="19">
    <source>
        <dbReference type="SAM" id="Phobius"/>
    </source>
</evidence>
<evidence type="ECO:0000256" key="8">
    <source>
        <dbReference type="ARBA" id="ARBA00022777"/>
    </source>
</evidence>
<dbReference type="GO" id="GO:0005886">
    <property type="term" value="C:plasma membrane"/>
    <property type="evidence" value="ECO:0007669"/>
    <property type="project" value="UniProtKB-SubCell"/>
</dbReference>
<dbReference type="PANTHER" id="PTHR34299">
    <property type="entry name" value="DIACYLGLYCEROL KINASE"/>
    <property type="match status" value="1"/>
</dbReference>
<dbReference type="PANTHER" id="PTHR34299:SF1">
    <property type="entry name" value="DIACYLGLYCEROL KINASE"/>
    <property type="match status" value="1"/>
</dbReference>
<dbReference type="AlphaFoldDB" id="A0A0C4WJI4"/>
<keyword evidence="3" id="KW-1003">Cell membrane</keyword>
<evidence type="ECO:0000256" key="7">
    <source>
        <dbReference type="ARBA" id="ARBA00022741"/>
    </source>
</evidence>
<proteinExistence type="inferred from homology"/>
<keyword evidence="10 19" id="KW-1133">Transmembrane helix</keyword>
<feature type="transmembrane region" description="Helical" evidence="19">
    <location>
        <begin position="92"/>
        <end position="113"/>
    </location>
</feature>
<accession>A0A0C4WJI4</accession>
<evidence type="ECO:0000256" key="6">
    <source>
        <dbReference type="ARBA" id="ARBA00022692"/>
    </source>
</evidence>
<evidence type="ECO:0000256" key="9">
    <source>
        <dbReference type="ARBA" id="ARBA00022840"/>
    </source>
</evidence>
<name>A0A0C4WJI4_9GAMM</name>
<comment type="cofactor">
    <cofactor evidence="18">
        <name>Mg(2+)</name>
        <dbReference type="ChEBI" id="CHEBI:18420"/>
    </cofactor>
    <text evidence="18">Mn(2+), Zn(2+), Cd(2+) and Co(2+) support activity to lesser extents.</text>
</comment>
<dbReference type="CDD" id="cd14263">
    <property type="entry name" value="DAGK_IM_like"/>
    <property type="match status" value="1"/>
</dbReference>
<dbReference type="InterPro" id="IPR036945">
    <property type="entry name" value="DAGK_sf"/>
</dbReference>
<dbReference type="EMBL" id="CP010415">
    <property type="protein sequence ID" value="AJE20031.1"/>
    <property type="molecule type" value="Genomic_DNA"/>
</dbReference>
<sequence length="117" mass="12244">MKGQSFIKRLGFALHGLRLAVARERSLRTHLLAATALLAVLLATRPAPLWWALLALTVGLVLVAELFNSALETLLDHLHPDQHPEIGAAKDIAAGAVLVACAVAVLAGAAFLLDGLA</sequence>
<evidence type="ECO:0000313" key="20">
    <source>
        <dbReference type="EMBL" id="AJE20031.1"/>
    </source>
</evidence>
<reference evidence="20 21" key="1">
    <citation type="journal article" date="2015" name="PLoS ONE">
        <title>Azotobacter Genomes: The Genome of Azotobacter chroococcum NCIMB 8003 (ATCC 4412).</title>
        <authorList>
            <person name="Robson R.L."/>
            <person name="Jones R."/>
            <person name="Robson R.M."/>
            <person name="Schwartz A."/>
            <person name="Richardson T.H."/>
        </authorList>
    </citation>
    <scope>NUCLEOTIDE SEQUENCE [LARGE SCALE GENOMIC DNA]</scope>
    <source>
        <strain evidence="20 21">NCIMB 8003</strain>
    </source>
</reference>
<dbReference type="GO" id="GO:0046872">
    <property type="term" value="F:metal ion binding"/>
    <property type="evidence" value="ECO:0007669"/>
    <property type="project" value="UniProtKB-KW"/>
</dbReference>
<evidence type="ECO:0000256" key="1">
    <source>
        <dbReference type="ARBA" id="ARBA00004651"/>
    </source>
</evidence>
<keyword evidence="12 19" id="KW-0472">Membrane</keyword>
<feature type="binding site" evidence="18">
    <location>
        <position position="24"/>
    </location>
    <ligand>
        <name>a divalent metal cation</name>
        <dbReference type="ChEBI" id="CHEBI:60240"/>
    </ligand>
</feature>
<feature type="binding site" evidence="18">
    <location>
        <position position="72"/>
    </location>
    <ligand>
        <name>a divalent metal cation</name>
        <dbReference type="ChEBI" id="CHEBI:60240"/>
    </ligand>
</feature>
<feature type="binding site" evidence="16">
    <location>
        <position position="65"/>
    </location>
    <ligand>
        <name>substrate</name>
    </ligand>
</feature>
<evidence type="ECO:0000256" key="4">
    <source>
        <dbReference type="ARBA" id="ARBA00022516"/>
    </source>
</evidence>
<dbReference type="GO" id="GO:0016301">
    <property type="term" value="F:kinase activity"/>
    <property type="evidence" value="ECO:0007669"/>
    <property type="project" value="UniProtKB-KW"/>
</dbReference>
<evidence type="ECO:0000256" key="14">
    <source>
        <dbReference type="ARBA" id="ARBA00023264"/>
    </source>
</evidence>
<feature type="binding site" evidence="17">
    <location>
        <begin position="90"/>
        <end position="91"/>
    </location>
    <ligand>
        <name>ATP</name>
        <dbReference type="ChEBI" id="CHEBI:30616"/>
    </ligand>
</feature>
<protein>
    <submittedName>
        <fullName evidence="20">Diacylglycerol kinase</fullName>
    </submittedName>
</protein>
<feature type="transmembrane region" description="Helical" evidence="19">
    <location>
        <begin position="50"/>
        <end position="71"/>
    </location>
</feature>
<keyword evidence="9 17" id="KW-0067">ATP-binding</keyword>
<keyword evidence="13" id="KW-0594">Phospholipid biosynthesis</keyword>
<keyword evidence="7 17" id="KW-0547">Nucleotide-binding</keyword>
<dbReference type="STRING" id="1328314.Achr_5260"/>
<evidence type="ECO:0000256" key="5">
    <source>
        <dbReference type="ARBA" id="ARBA00022679"/>
    </source>
</evidence>
<evidence type="ECO:0000256" key="3">
    <source>
        <dbReference type="ARBA" id="ARBA00022475"/>
    </source>
</evidence>